<keyword evidence="3" id="KW-1185">Reference proteome</keyword>
<proteinExistence type="predicted"/>
<organism evidence="2 3">
    <name type="scientific">Anser brachyrhynchus</name>
    <name type="common">Pink-footed goose</name>
    <dbReference type="NCBI Taxonomy" id="132585"/>
    <lineage>
        <taxon>Eukaryota</taxon>
        <taxon>Metazoa</taxon>
        <taxon>Chordata</taxon>
        <taxon>Craniata</taxon>
        <taxon>Vertebrata</taxon>
        <taxon>Euteleostomi</taxon>
        <taxon>Archelosauria</taxon>
        <taxon>Archosauria</taxon>
        <taxon>Dinosauria</taxon>
        <taxon>Saurischia</taxon>
        <taxon>Theropoda</taxon>
        <taxon>Coelurosauria</taxon>
        <taxon>Aves</taxon>
        <taxon>Neognathae</taxon>
        <taxon>Galloanserae</taxon>
        <taxon>Anseriformes</taxon>
        <taxon>Anatidae</taxon>
        <taxon>Anserinae</taxon>
        <taxon>Anser</taxon>
    </lineage>
</organism>
<keyword evidence="1" id="KW-0732">Signal</keyword>
<reference evidence="2" key="2">
    <citation type="submission" date="2025-09" db="UniProtKB">
        <authorList>
            <consortium name="Ensembl"/>
        </authorList>
    </citation>
    <scope>IDENTIFICATION</scope>
</reference>
<evidence type="ECO:0000313" key="3">
    <source>
        <dbReference type="Proteomes" id="UP000694426"/>
    </source>
</evidence>
<feature type="signal peptide" evidence="1">
    <location>
        <begin position="1"/>
        <end position="21"/>
    </location>
</feature>
<feature type="chain" id="PRO_5034341283" evidence="1">
    <location>
        <begin position="22"/>
        <end position="58"/>
    </location>
</feature>
<dbReference type="GeneTree" id="ENSGT01030000236496"/>
<protein>
    <submittedName>
        <fullName evidence="2">Uncharacterized protein</fullName>
    </submittedName>
</protein>
<dbReference type="Proteomes" id="UP000694426">
    <property type="component" value="Unplaced"/>
</dbReference>
<dbReference type="AlphaFoldDB" id="A0A8B9BD94"/>
<evidence type="ECO:0000256" key="1">
    <source>
        <dbReference type="SAM" id="SignalP"/>
    </source>
</evidence>
<evidence type="ECO:0000313" key="2">
    <source>
        <dbReference type="Ensembl" id="ENSABRP00000002553.1"/>
    </source>
</evidence>
<name>A0A8B9BD94_9AVES</name>
<sequence>MFTWRCLILWAVLVTAALSAARPAPTLPDQGKASAAAAPALLHPLLQLRGRGAGSPRR</sequence>
<dbReference type="Ensembl" id="ENSABRT00000003721.1">
    <property type="protein sequence ID" value="ENSABRP00000002553.1"/>
    <property type="gene ID" value="ENSABRG00000002505.1"/>
</dbReference>
<reference evidence="2" key="1">
    <citation type="submission" date="2025-08" db="UniProtKB">
        <authorList>
            <consortium name="Ensembl"/>
        </authorList>
    </citation>
    <scope>IDENTIFICATION</scope>
</reference>
<accession>A0A8B9BD94</accession>